<evidence type="ECO:0000313" key="3">
    <source>
        <dbReference type="Proteomes" id="UP000307874"/>
    </source>
</evidence>
<dbReference type="EMBL" id="VCLB01000007">
    <property type="protein sequence ID" value="TNB47116.1"/>
    <property type="molecule type" value="Genomic_DNA"/>
</dbReference>
<dbReference type="Pfam" id="PF14267">
    <property type="entry name" value="DUF4357"/>
    <property type="match status" value="1"/>
</dbReference>
<dbReference type="AlphaFoldDB" id="A0A5C4JNV0"/>
<accession>A0A5C4JNV0</accession>
<keyword evidence="3" id="KW-1185">Reference proteome</keyword>
<evidence type="ECO:0000313" key="2">
    <source>
        <dbReference type="EMBL" id="TNB47116.1"/>
    </source>
</evidence>
<reference evidence="2 3" key="1">
    <citation type="submission" date="2019-06" db="EMBL/GenBank/DDBJ databases">
        <title>Martelella lutilitoris sp. nov., isolated from a tidal mudflat.</title>
        <authorList>
            <person name="Kim Y.-J."/>
        </authorList>
    </citation>
    <scope>NUCLEOTIDE SEQUENCE [LARGE SCALE GENOMIC DNA]</scope>
    <source>
        <strain evidence="2 3">GH2-6</strain>
    </source>
</reference>
<gene>
    <name evidence="2" type="ORF">FF124_13110</name>
</gene>
<sequence>MSKKKGRSIELFFVDGTPDGMVTAAIPFQWSGHVLVTQRTQLKEAISRPEAGRTGVYILVGDKDGRATAYIGETDELKKRLTQHASEKDWWDVAILITSGGEPLNKAHARYLEHRMLSDAREINKIALENGQGATASPLSEAARAHMEDFLENIYLVLPALRFDFLSEQTKDDSPAAPAPTKASAVYFTFEVPRHGVKARARWEDGKFIVEAGSLARGKWTSTAQHATYEELYGELVDQGVLQPQGSMRVFSRSYVFNSTSAAAAVVSGRPASGPKSWILEGTHQNYGDWEASQLRAVSEETNI</sequence>
<proteinExistence type="predicted"/>
<protein>
    <submittedName>
        <fullName evidence="2">GIY-YIG nuclease family protein</fullName>
    </submittedName>
</protein>
<dbReference type="RefSeq" id="WP_138748949.1">
    <property type="nucleotide sequence ID" value="NZ_VCLB01000007.1"/>
</dbReference>
<feature type="domain" description="DUF4357" evidence="1">
    <location>
        <begin position="235"/>
        <end position="279"/>
    </location>
</feature>
<dbReference type="Proteomes" id="UP000307874">
    <property type="component" value="Unassembled WGS sequence"/>
</dbReference>
<name>A0A5C4JNV0_9HYPH</name>
<evidence type="ECO:0000259" key="1">
    <source>
        <dbReference type="Pfam" id="PF14267"/>
    </source>
</evidence>
<dbReference type="CDD" id="cd10447">
    <property type="entry name" value="GIY-YIG_unchar_2"/>
    <property type="match status" value="1"/>
</dbReference>
<dbReference type="OrthoDB" id="2656488at2"/>
<dbReference type="InterPro" id="IPR025579">
    <property type="entry name" value="DUF4357"/>
</dbReference>
<comment type="caution">
    <text evidence="2">The sequence shown here is derived from an EMBL/GenBank/DDBJ whole genome shotgun (WGS) entry which is preliminary data.</text>
</comment>
<organism evidence="2 3">
    <name type="scientific">Martelella lutilitoris</name>
    <dbReference type="NCBI Taxonomy" id="2583532"/>
    <lineage>
        <taxon>Bacteria</taxon>
        <taxon>Pseudomonadati</taxon>
        <taxon>Pseudomonadota</taxon>
        <taxon>Alphaproteobacteria</taxon>
        <taxon>Hyphomicrobiales</taxon>
        <taxon>Aurantimonadaceae</taxon>
        <taxon>Martelella</taxon>
    </lineage>
</organism>